<dbReference type="Proteomes" id="UP001214603">
    <property type="component" value="Chromosome 4"/>
</dbReference>
<feature type="region of interest" description="Disordered" evidence="3">
    <location>
        <begin position="290"/>
        <end position="379"/>
    </location>
</feature>
<dbReference type="PROSITE" id="PS50212">
    <property type="entry name" value="RASGEF_NTER"/>
    <property type="match status" value="1"/>
</dbReference>
<feature type="compositionally biased region" description="Low complexity" evidence="3">
    <location>
        <begin position="179"/>
        <end position="188"/>
    </location>
</feature>
<dbReference type="InterPro" id="IPR001895">
    <property type="entry name" value="RASGEF_cat_dom"/>
</dbReference>
<feature type="compositionally biased region" description="Low complexity" evidence="3">
    <location>
        <begin position="55"/>
        <end position="68"/>
    </location>
</feature>
<dbReference type="GO" id="GO:0005085">
    <property type="term" value="F:guanyl-nucleotide exchange factor activity"/>
    <property type="evidence" value="ECO:0007669"/>
    <property type="project" value="UniProtKB-KW"/>
</dbReference>
<feature type="region of interest" description="Disordered" evidence="3">
    <location>
        <begin position="1"/>
        <end position="228"/>
    </location>
</feature>
<evidence type="ECO:0000259" key="5">
    <source>
        <dbReference type="PROSITE" id="PS50212"/>
    </source>
</evidence>
<accession>A0AAF0E1I3</accession>
<keyword evidence="7" id="KW-1185">Reference proteome</keyword>
<dbReference type="PROSITE" id="PS50009">
    <property type="entry name" value="RASGEF_CAT"/>
    <property type="match status" value="1"/>
</dbReference>
<feature type="domain" description="N-terminal Ras-GEF" evidence="5">
    <location>
        <begin position="609"/>
        <end position="735"/>
    </location>
</feature>
<dbReference type="PANTHER" id="PTHR23113">
    <property type="entry name" value="GUANINE NUCLEOTIDE EXCHANGE FACTOR"/>
    <property type="match status" value="1"/>
</dbReference>
<evidence type="ECO:0000259" key="4">
    <source>
        <dbReference type="PROSITE" id="PS50009"/>
    </source>
</evidence>
<reference evidence="6" key="1">
    <citation type="submission" date="2023-03" db="EMBL/GenBank/DDBJ databases">
        <title>Mating type loci evolution in Malassezia.</title>
        <authorList>
            <person name="Coelho M.A."/>
        </authorList>
    </citation>
    <scope>NUCLEOTIDE SEQUENCE</scope>
    <source>
        <strain evidence="6">CBS 7876</strain>
    </source>
</reference>
<dbReference type="SMART" id="SM00147">
    <property type="entry name" value="RasGEF"/>
    <property type="match status" value="1"/>
</dbReference>
<dbReference type="Gene3D" id="1.10.840.10">
    <property type="entry name" value="Ras guanine-nucleotide exchange factors catalytic domain"/>
    <property type="match status" value="1"/>
</dbReference>
<organism evidence="6 7">
    <name type="scientific">Malassezia obtusa</name>
    <dbReference type="NCBI Taxonomy" id="76774"/>
    <lineage>
        <taxon>Eukaryota</taxon>
        <taxon>Fungi</taxon>
        <taxon>Dikarya</taxon>
        <taxon>Basidiomycota</taxon>
        <taxon>Ustilaginomycotina</taxon>
        <taxon>Malasseziomycetes</taxon>
        <taxon>Malasseziales</taxon>
        <taxon>Malasseziaceae</taxon>
        <taxon>Malassezia</taxon>
    </lineage>
</organism>
<evidence type="ECO:0000256" key="3">
    <source>
        <dbReference type="SAM" id="MobiDB-lite"/>
    </source>
</evidence>
<gene>
    <name evidence="6" type="ORF">MOBT1_002101</name>
</gene>
<feature type="compositionally biased region" description="Low complexity" evidence="3">
    <location>
        <begin position="290"/>
        <end position="301"/>
    </location>
</feature>
<feature type="compositionally biased region" description="Low complexity" evidence="3">
    <location>
        <begin position="752"/>
        <end position="762"/>
    </location>
</feature>
<feature type="compositionally biased region" description="Basic and acidic residues" evidence="3">
    <location>
        <begin position="776"/>
        <end position="786"/>
    </location>
</feature>
<dbReference type="InterPro" id="IPR023578">
    <property type="entry name" value="Ras_GEF_dom_sf"/>
</dbReference>
<dbReference type="InterPro" id="IPR000651">
    <property type="entry name" value="Ras-like_Gua-exchang_fac_N"/>
</dbReference>
<dbReference type="Pfam" id="PF00617">
    <property type="entry name" value="RasGEF"/>
    <property type="match status" value="1"/>
</dbReference>
<feature type="compositionally biased region" description="Low complexity" evidence="3">
    <location>
        <begin position="198"/>
        <end position="228"/>
    </location>
</feature>
<feature type="region of interest" description="Disordered" evidence="3">
    <location>
        <begin position="748"/>
        <end position="845"/>
    </location>
</feature>
<evidence type="ECO:0000313" key="7">
    <source>
        <dbReference type="Proteomes" id="UP001214603"/>
    </source>
</evidence>
<dbReference type="InterPro" id="IPR008937">
    <property type="entry name" value="Ras-like_GEF"/>
</dbReference>
<feature type="domain" description="Ras-GEF" evidence="4">
    <location>
        <begin position="919"/>
        <end position="1207"/>
    </location>
</feature>
<evidence type="ECO:0000256" key="1">
    <source>
        <dbReference type="ARBA" id="ARBA00022658"/>
    </source>
</evidence>
<dbReference type="EMBL" id="CP119937">
    <property type="protein sequence ID" value="WFD03412.1"/>
    <property type="molecule type" value="Genomic_DNA"/>
</dbReference>
<evidence type="ECO:0000256" key="2">
    <source>
        <dbReference type="PROSITE-ProRule" id="PRU00168"/>
    </source>
</evidence>
<feature type="compositionally biased region" description="Basic and acidic residues" evidence="3">
    <location>
        <begin position="7"/>
        <end position="20"/>
    </location>
</feature>
<keyword evidence="1 2" id="KW-0344">Guanine-nucleotide releasing factor</keyword>
<feature type="compositionally biased region" description="Low complexity" evidence="3">
    <location>
        <begin position="425"/>
        <end position="443"/>
    </location>
</feature>
<name>A0AAF0E1I3_9BASI</name>
<protein>
    <recommendedName>
        <fullName evidence="8">Guanine nucleotide exchange factor LTE1</fullName>
    </recommendedName>
</protein>
<evidence type="ECO:0000313" key="6">
    <source>
        <dbReference type="EMBL" id="WFD03412.1"/>
    </source>
</evidence>
<dbReference type="AlphaFoldDB" id="A0AAF0E1I3"/>
<feature type="region of interest" description="Disordered" evidence="3">
    <location>
        <begin position="410"/>
        <end position="448"/>
    </location>
</feature>
<dbReference type="GO" id="GO:0005886">
    <property type="term" value="C:plasma membrane"/>
    <property type="evidence" value="ECO:0007669"/>
    <property type="project" value="TreeGrafter"/>
</dbReference>
<feature type="compositionally biased region" description="Low complexity" evidence="3">
    <location>
        <begin position="321"/>
        <end position="337"/>
    </location>
</feature>
<dbReference type="GO" id="GO:0007265">
    <property type="term" value="P:Ras protein signal transduction"/>
    <property type="evidence" value="ECO:0007669"/>
    <property type="project" value="TreeGrafter"/>
</dbReference>
<evidence type="ECO:0008006" key="8">
    <source>
        <dbReference type="Google" id="ProtNLM"/>
    </source>
</evidence>
<dbReference type="SUPFAM" id="SSF48366">
    <property type="entry name" value="Ras GEF"/>
    <property type="match status" value="1"/>
</dbReference>
<proteinExistence type="predicted"/>
<feature type="compositionally biased region" description="Basic residues" evidence="3">
    <location>
        <begin position="29"/>
        <end position="44"/>
    </location>
</feature>
<sequence>MFLRKSRSTDALHAKGRSDEEAAQTPGKKSPRKLKPKRSLRFFRQRNSEQEPMPSSAEHSFSASPSAARMPGQPSAGLGITQQGDAPLASDGAHTAPGGDAAFFESHAAGHGMHPSTQPLVGGTEPPHTPNTQHSPGVDLGALRLHSPGTPAQSGSPFVGHTSPARLYKPPNPAPEPAAPSAEVPAEPHGAAPQDPSAQQQYAAAMRAQMQMAMHGEAGAAHESPAAPAPAEWGTYAAQDVPAPAADAQYTQEPHAPWPQAYAAEPYAAPAAGDAQGAEQPQYAYASLQQQPSQYYQAQQLQPPPGARDDLAHRLVPSPVPAGHRAPAAALAPSGSPTQGELQRVREGYPSGMDTTERPSFAAGAEPARAPPAGPQDEAELLASERGAHAGVAMPQLHTAQLSELGEPAYGESALPTSTSMRGLALGSGPPSASDPASPPGVALTGGAGAAHAGAAATHAGAAPSLAAVPSEEVSVTRSEGMLGASLLLYDDLCVENATGARETAVAWTYDDWFLEAHGPGASVEDEVTAVVASSNTKQLNADVCTNAMALAVFCSTLRAVPGEPYVYDMASRIPRETHDTQPLAQADAATPVMPVTARARNAELFTANRHVVLAATPRRLVAEMTSGSSPGLMEDVLLAYRPYFNAHRLQDLLFSRADWAVRKLEHAPARATAVRVLRSTQTALAHWLQLYYDEDYAPDDLLTRRLVEFASRHAQHAPQWPVSGTDAEVREGAQGLCQLVQAYAPPEPGAERAGGAPALRPSPSLRKMRSITKLFGRDRHDDPRGHARRPSGQSLWESPRGRSDSVFRLGRRSQRRKTKDEEGAEDALDAAPRAEPGAGGAPDHDAALQHLEDLLEGRPSGGEVQRTRDGPIQWIPAHANASWRDAQRLSIQHAAYNRPQASMPAGWAQRGTLLLSQRSETVARQLTTIEKQLFALVHSAELTELSWDHHTVQQEQWQREYQDYVTWRISNADQAQEQLAPPVERHAVTHILVARFNRACAWVASHIVTTREPDERVAIVCKWIRIAWDCYLLGNHATLCQILFGLQSPWVARLQTTWQRVGAWEMRVFDALRRFTSPRDQFTQLRQATLAALAARDEHSVHVPFLGTFVSDLSANDMLALYIDTSLQPSMVPFYDDQELSQSWDTLLNLYRLRMKAMIVRDFVTLQEHAAHAPDVPLELPILAEALQLDTLPAAQIQSASLALEP</sequence>
<dbReference type="InterPro" id="IPR036964">
    <property type="entry name" value="RASGEF_cat_dom_sf"/>
</dbReference>
<dbReference type="Gene3D" id="1.20.870.10">
    <property type="entry name" value="Son of sevenless (SoS) protein Chain: S domain 1"/>
    <property type="match status" value="1"/>
</dbReference>
<dbReference type="PANTHER" id="PTHR23113:SF368">
    <property type="entry name" value="CELL DIVISION CONTROL PROTEIN 25"/>
    <property type="match status" value="1"/>
</dbReference>